<accession>A0A940DQV0</accession>
<feature type="chain" id="PRO_5037697372" description="Fimbrillin family protein" evidence="1">
    <location>
        <begin position="18"/>
        <end position="699"/>
    </location>
</feature>
<evidence type="ECO:0000313" key="2">
    <source>
        <dbReference type="EMBL" id="MBO8482914.1"/>
    </source>
</evidence>
<feature type="signal peptide" evidence="1">
    <location>
        <begin position="1"/>
        <end position="17"/>
    </location>
</feature>
<organism evidence="2 3">
    <name type="scientific">Candidatus Cryptobacteroides avicola</name>
    <dbReference type="NCBI Taxonomy" id="2840757"/>
    <lineage>
        <taxon>Bacteria</taxon>
        <taxon>Pseudomonadati</taxon>
        <taxon>Bacteroidota</taxon>
        <taxon>Bacteroidia</taxon>
        <taxon>Bacteroidales</taxon>
        <taxon>Candidatus Cryptobacteroides</taxon>
    </lineage>
</organism>
<keyword evidence="1" id="KW-0732">Signal</keyword>
<dbReference type="EMBL" id="JADILV010000013">
    <property type="protein sequence ID" value="MBO8482914.1"/>
    <property type="molecule type" value="Genomic_DNA"/>
</dbReference>
<protein>
    <recommendedName>
        <fullName evidence="4">Fimbrillin family protein</fullName>
    </recommendedName>
</protein>
<dbReference type="Proteomes" id="UP000725002">
    <property type="component" value="Unassembled WGS sequence"/>
</dbReference>
<reference evidence="2" key="2">
    <citation type="journal article" date="2021" name="PeerJ">
        <title>Extensive microbial diversity within the chicken gut microbiome revealed by metagenomics and culture.</title>
        <authorList>
            <person name="Gilroy R."/>
            <person name="Ravi A."/>
            <person name="Getino M."/>
            <person name="Pursley I."/>
            <person name="Horton D.L."/>
            <person name="Alikhan N.F."/>
            <person name="Baker D."/>
            <person name="Gharbi K."/>
            <person name="Hall N."/>
            <person name="Watson M."/>
            <person name="Adriaenssens E.M."/>
            <person name="Foster-Nyarko E."/>
            <person name="Jarju S."/>
            <person name="Secka A."/>
            <person name="Antonio M."/>
            <person name="Oren A."/>
            <person name="Chaudhuri R.R."/>
            <person name="La Ragione R."/>
            <person name="Hildebrand F."/>
            <person name="Pallen M.J."/>
        </authorList>
    </citation>
    <scope>NUCLEOTIDE SEQUENCE</scope>
    <source>
        <strain evidence="2">G3-8215</strain>
    </source>
</reference>
<evidence type="ECO:0000313" key="3">
    <source>
        <dbReference type="Proteomes" id="UP000725002"/>
    </source>
</evidence>
<comment type="caution">
    <text evidence="2">The sequence shown here is derived from an EMBL/GenBank/DDBJ whole genome shotgun (WGS) entry which is preliminary data.</text>
</comment>
<reference evidence="2" key="1">
    <citation type="submission" date="2020-10" db="EMBL/GenBank/DDBJ databases">
        <authorList>
            <person name="Gilroy R."/>
        </authorList>
    </citation>
    <scope>NUCLEOTIDE SEQUENCE</scope>
    <source>
        <strain evidence="2">G3-8215</strain>
    </source>
</reference>
<sequence length="699" mass="76545">MKNMIKMLLLAAAVTTAVQCSKSVEEPADGPDKPTDKTVTLTVRSASVSQSKTMLGDGGQVFWENGDEINVNGTVYPVIPDADDPTLATIPDVEASGSYLAMTPGGYMFTEGENLYFHILEQQPYREGSFSAGINPMAAYSVTTDMYFRNLAGILRIGITGSATISRITLSSNGDEALAGYFGAPMEDIISGNLQNYSEPHTAYYSSHNIMMETGDAFVLDQSTPRYAYFVIPAGTYEYGFSVSMEDTEGNVMIQTTEKTITVGRSEILPMEDFEYAPLEDVVLEFTGSTPTSVDYTVVAEPGQSVAQTALTRTWWDSLRETNAEIPEDELKARLLRNYMISWAGVPESGTFTHTLEEAYNGNGYLSEMTAMTEYVILAGYYTYSGEIVGTVQMCHATTAEAEGPAPELDLSLLTTGFRDYAEFGATIRTTDAADIKCYATTRADYDNKTGAGLDDRTILIDFGLSVGEENVATANTGGLEWYWTSGIQPETEYMILVMAVGESGMETIKTMTHSTPAYLPEDGNWQTLSTDGYMECGLLSGFTGGQTDISGLTIEKYGQYDIFRIQNPFYDLGQNNPEWFETIDGCITIDARSGNVILESFANHIGLVYINQRDEAYDPEGMYLISGPLYDGSGTYGYYDAEAGMIDFGDVYTKDSYFIGFNDPSVPTRLWFENPGTGPDPDTPGLSLEGFVKRVDNW</sequence>
<proteinExistence type="predicted"/>
<evidence type="ECO:0008006" key="4">
    <source>
        <dbReference type="Google" id="ProtNLM"/>
    </source>
</evidence>
<evidence type="ECO:0000256" key="1">
    <source>
        <dbReference type="SAM" id="SignalP"/>
    </source>
</evidence>
<gene>
    <name evidence="2" type="ORF">IAB75_02185</name>
</gene>
<dbReference type="AlphaFoldDB" id="A0A940DQV0"/>
<name>A0A940DQV0_9BACT</name>